<proteinExistence type="inferred from homology"/>
<dbReference type="Gene3D" id="3.40.630.30">
    <property type="match status" value="1"/>
</dbReference>
<dbReference type="EC" id="2.3.1.184" evidence="6"/>
<evidence type="ECO:0000256" key="4">
    <source>
        <dbReference type="ARBA" id="ARBA00022929"/>
    </source>
</evidence>
<evidence type="ECO:0000256" key="1">
    <source>
        <dbReference type="ARBA" id="ARBA00022654"/>
    </source>
</evidence>
<evidence type="ECO:0000313" key="8">
    <source>
        <dbReference type="Proteomes" id="UP000244755"/>
    </source>
</evidence>
<name>A0A2R4WQS1_9HYPH</name>
<keyword evidence="3 6" id="KW-0949">S-adenosyl-L-methionine</keyword>
<dbReference type="InterPro" id="IPR016181">
    <property type="entry name" value="Acyl_CoA_acyltransferase"/>
</dbReference>
<dbReference type="OrthoDB" id="6169313at2"/>
<organism evidence="7 8">
    <name type="scientific">Methylobacterium currus</name>
    <dbReference type="NCBI Taxonomy" id="2051553"/>
    <lineage>
        <taxon>Bacteria</taxon>
        <taxon>Pseudomonadati</taxon>
        <taxon>Pseudomonadota</taxon>
        <taxon>Alphaproteobacteria</taxon>
        <taxon>Hyphomicrobiales</taxon>
        <taxon>Methylobacteriaceae</taxon>
        <taxon>Methylobacterium</taxon>
    </lineage>
</organism>
<dbReference type="InterPro" id="IPR001690">
    <property type="entry name" value="Autoind_synthase"/>
</dbReference>
<dbReference type="PROSITE" id="PS51187">
    <property type="entry name" value="AUTOINDUCER_SYNTH_2"/>
    <property type="match status" value="1"/>
</dbReference>
<dbReference type="PANTHER" id="PTHR39322">
    <property type="entry name" value="ACYL-HOMOSERINE-LACTONE SYNTHASE"/>
    <property type="match status" value="1"/>
</dbReference>
<dbReference type="GO" id="GO:0007165">
    <property type="term" value="P:signal transduction"/>
    <property type="evidence" value="ECO:0007669"/>
    <property type="project" value="TreeGrafter"/>
</dbReference>
<dbReference type="Pfam" id="PF00765">
    <property type="entry name" value="Autoind_synth"/>
    <property type="match status" value="1"/>
</dbReference>
<keyword evidence="2 6" id="KW-0808">Transferase</keyword>
<protein>
    <recommendedName>
        <fullName evidence="6">Acyl-homoserine-lactone synthase</fullName>
        <ecNumber evidence="6">2.3.1.184</ecNumber>
    </recommendedName>
    <alternativeName>
        <fullName evidence="6">Autoinducer synthesis protein</fullName>
    </alternativeName>
</protein>
<dbReference type="PANTHER" id="PTHR39322:SF1">
    <property type="entry name" value="ISOVALERYL-HOMOSERINE LACTONE SYNTHASE"/>
    <property type="match status" value="1"/>
</dbReference>
<dbReference type="GO" id="GO:0009372">
    <property type="term" value="P:quorum sensing"/>
    <property type="evidence" value="ECO:0007669"/>
    <property type="project" value="UniProtKB-UniRule"/>
</dbReference>
<dbReference type="AlphaFoldDB" id="A0A2R4WQS1"/>
<dbReference type="EMBL" id="CP028843">
    <property type="protein sequence ID" value="AWB23890.1"/>
    <property type="molecule type" value="Genomic_DNA"/>
</dbReference>
<evidence type="ECO:0000256" key="5">
    <source>
        <dbReference type="PROSITE-ProRule" id="PRU00533"/>
    </source>
</evidence>
<evidence type="ECO:0000313" key="7">
    <source>
        <dbReference type="EMBL" id="AWB23890.1"/>
    </source>
</evidence>
<reference evidence="7 8" key="1">
    <citation type="submission" date="2018-04" db="EMBL/GenBank/DDBJ databases">
        <title>Methylobacterium sp. PR1016A genome.</title>
        <authorList>
            <person name="Park W."/>
        </authorList>
    </citation>
    <scope>NUCLEOTIDE SEQUENCE [LARGE SCALE GENOMIC DNA]</scope>
    <source>
        <strain evidence="7 8">PR1016A</strain>
    </source>
</reference>
<keyword evidence="8" id="KW-1185">Reference proteome</keyword>
<accession>A0A2R4WQS1</accession>
<dbReference type="GO" id="GO:0061579">
    <property type="term" value="F:N-acyl homoserine lactone synthase activity"/>
    <property type="evidence" value="ECO:0007669"/>
    <property type="project" value="UniProtKB-UniRule"/>
</dbReference>
<dbReference type="Proteomes" id="UP000244755">
    <property type="component" value="Chromosome 1"/>
</dbReference>
<evidence type="ECO:0000256" key="2">
    <source>
        <dbReference type="ARBA" id="ARBA00022679"/>
    </source>
</evidence>
<evidence type="ECO:0000256" key="3">
    <source>
        <dbReference type="ARBA" id="ARBA00022691"/>
    </source>
</evidence>
<comment type="similarity">
    <text evidence="5 6">Belongs to the autoinducer synthase family.</text>
</comment>
<evidence type="ECO:0000256" key="6">
    <source>
        <dbReference type="RuleBase" id="RU361135"/>
    </source>
</evidence>
<dbReference type="SUPFAM" id="SSF55729">
    <property type="entry name" value="Acyl-CoA N-acyltransferases (Nat)"/>
    <property type="match status" value="1"/>
</dbReference>
<dbReference type="KEGG" id="mee:DA075_25820"/>
<comment type="catalytic activity">
    <reaction evidence="6">
        <text>a fatty acyl-[ACP] + S-adenosyl-L-methionine = an N-acyl-L-homoserine lactone + S-methyl-5'-thioadenosine + holo-[ACP] + H(+)</text>
        <dbReference type="Rhea" id="RHEA:10096"/>
        <dbReference type="Rhea" id="RHEA-COMP:9685"/>
        <dbReference type="Rhea" id="RHEA-COMP:14125"/>
        <dbReference type="ChEBI" id="CHEBI:15378"/>
        <dbReference type="ChEBI" id="CHEBI:17509"/>
        <dbReference type="ChEBI" id="CHEBI:55474"/>
        <dbReference type="ChEBI" id="CHEBI:59789"/>
        <dbReference type="ChEBI" id="CHEBI:64479"/>
        <dbReference type="ChEBI" id="CHEBI:138651"/>
        <dbReference type="EC" id="2.3.1.184"/>
    </reaction>
</comment>
<gene>
    <name evidence="7" type="ORF">DA075_25820</name>
</gene>
<keyword evidence="1 5" id="KW-0673">Quorum sensing</keyword>
<sequence length="232" mass="26279">MPQERGRDARMIRLHVIDRTNRDAYADAIDQHHILRKKIYMDEQKWRALRDVDGREIDQFDTDSTVYLLAIGADGEVAGGTRLLPSLGPTLLSEVFPHLARERGFERAPEIWEWTRFFVAPRFREDKRLSRVAGIVAAGMVEYCLDQRIPRMNVVAEAYWIPKVSALGWRPRPLGLPLAHEGLSICAFTIAMTEEALQATRAVYGIEAPSLVRPKRPAPGYDHPASDHVLSA</sequence>
<keyword evidence="4 5" id="KW-0071">Autoinducer synthesis</keyword>
<dbReference type="PRINTS" id="PR01549">
    <property type="entry name" value="AUTOINDCRSYN"/>
</dbReference>